<dbReference type="EMBL" id="JACHVX010000005">
    <property type="protein sequence ID" value="MBB2924405.1"/>
    <property type="molecule type" value="Genomic_DNA"/>
</dbReference>
<gene>
    <name evidence="1" type="ORF">FHR80_003338</name>
</gene>
<proteinExistence type="predicted"/>
<reference evidence="1 2" key="2">
    <citation type="submission" date="2020-08" db="EMBL/GenBank/DDBJ databases">
        <authorList>
            <person name="Partida-Martinez L."/>
            <person name="Huntemann M."/>
            <person name="Clum A."/>
            <person name="Wang J."/>
            <person name="Palaniappan K."/>
            <person name="Ritter S."/>
            <person name="Chen I.-M."/>
            <person name="Stamatis D."/>
            <person name="Reddy T."/>
            <person name="O'Malley R."/>
            <person name="Daum C."/>
            <person name="Shapiro N."/>
            <person name="Ivanova N."/>
            <person name="Kyrpides N."/>
            <person name="Woyke T."/>
        </authorList>
    </citation>
    <scope>NUCLEOTIDE SEQUENCE [LARGE SCALE GENOMIC DNA]</scope>
    <source>
        <strain evidence="1 2">RAS26</strain>
    </source>
</reference>
<reference evidence="1 2" key="1">
    <citation type="submission" date="2020-08" db="EMBL/GenBank/DDBJ databases">
        <title>The Agave Microbiome: Exploring the role of microbial communities in plant adaptations to desert environments.</title>
        <authorList>
            <person name="Partida-Martinez L.P."/>
        </authorList>
    </citation>
    <scope>NUCLEOTIDE SEQUENCE [LARGE SCALE GENOMIC DNA]</scope>
    <source>
        <strain evidence="1 2">RAS26</strain>
    </source>
</reference>
<dbReference type="AlphaFoldDB" id="A0A7W4UHT2"/>
<comment type="caution">
    <text evidence="1">The sequence shown here is derived from an EMBL/GenBank/DDBJ whole genome shotgun (WGS) entry which is preliminary data.</text>
</comment>
<name>A0A7W4UHT2_9CELL</name>
<evidence type="ECO:0000313" key="1">
    <source>
        <dbReference type="EMBL" id="MBB2924405.1"/>
    </source>
</evidence>
<dbReference type="RefSeq" id="WP_183297211.1">
    <property type="nucleotide sequence ID" value="NZ_JACHVX010000005.1"/>
</dbReference>
<sequence>MDRLDYLRTVRALAATMNQAALAAELGVTQPAISAAMKKAREVEDPPEGFSGASPYEIAERYAADQIDRARLIEELSRFPYTTTPRTDGVDWLVDDVPKTVGEVLDSLHAGLTDAELYEQVQDEIDTCRHTAVRD</sequence>
<organism evidence="1 2">
    <name type="scientific">Cellulomonas cellasea</name>
    <dbReference type="NCBI Taxonomy" id="43670"/>
    <lineage>
        <taxon>Bacteria</taxon>
        <taxon>Bacillati</taxon>
        <taxon>Actinomycetota</taxon>
        <taxon>Actinomycetes</taxon>
        <taxon>Micrococcales</taxon>
        <taxon>Cellulomonadaceae</taxon>
        <taxon>Cellulomonas</taxon>
    </lineage>
</organism>
<accession>A0A7W4UHT2</accession>
<evidence type="ECO:0000313" key="2">
    <source>
        <dbReference type="Proteomes" id="UP000518206"/>
    </source>
</evidence>
<dbReference type="Proteomes" id="UP000518206">
    <property type="component" value="Unassembled WGS sequence"/>
</dbReference>
<protein>
    <submittedName>
        <fullName evidence="1">Uncharacterized protein</fullName>
    </submittedName>
</protein>